<dbReference type="EMBL" id="CAJFCJ010000020">
    <property type="protein sequence ID" value="CAD5124040.1"/>
    <property type="molecule type" value="Genomic_DNA"/>
</dbReference>
<feature type="domain" description="SH3" evidence="4">
    <location>
        <begin position="1011"/>
        <end position="1071"/>
    </location>
</feature>
<dbReference type="PROSITE" id="PS50002">
    <property type="entry name" value="SH3"/>
    <property type="match status" value="3"/>
</dbReference>
<evidence type="ECO:0000256" key="3">
    <source>
        <dbReference type="SAM" id="MobiDB-lite"/>
    </source>
</evidence>
<feature type="domain" description="SH3" evidence="4">
    <location>
        <begin position="834"/>
        <end position="893"/>
    </location>
</feature>
<feature type="compositionally biased region" description="Polar residues" evidence="3">
    <location>
        <begin position="553"/>
        <end position="563"/>
    </location>
</feature>
<dbReference type="InterPro" id="IPR036028">
    <property type="entry name" value="SH3-like_dom_sf"/>
</dbReference>
<evidence type="ECO:0000259" key="4">
    <source>
        <dbReference type="PROSITE" id="PS50002"/>
    </source>
</evidence>
<reference evidence="5 6" key="1">
    <citation type="submission" date="2020-08" db="EMBL/GenBank/DDBJ databases">
        <authorList>
            <person name="Hejnol A."/>
        </authorList>
    </citation>
    <scope>NUCLEOTIDE SEQUENCE [LARGE SCALE GENOMIC DNA]</scope>
</reference>
<evidence type="ECO:0000256" key="2">
    <source>
        <dbReference type="PROSITE-ProRule" id="PRU00192"/>
    </source>
</evidence>
<dbReference type="Pfam" id="PF14604">
    <property type="entry name" value="SH3_9"/>
    <property type="match status" value="2"/>
</dbReference>
<keyword evidence="1 2" id="KW-0728">SH3 domain</keyword>
<feature type="compositionally biased region" description="Polar residues" evidence="3">
    <location>
        <begin position="608"/>
        <end position="620"/>
    </location>
</feature>
<keyword evidence="6" id="KW-1185">Reference proteome</keyword>
<dbReference type="InterPro" id="IPR050384">
    <property type="entry name" value="Endophilin_SH3RF"/>
</dbReference>
<feature type="compositionally biased region" description="Polar residues" evidence="3">
    <location>
        <begin position="656"/>
        <end position="698"/>
    </location>
</feature>
<dbReference type="Pfam" id="PF00018">
    <property type="entry name" value="SH3_1"/>
    <property type="match status" value="1"/>
</dbReference>
<dbReference type="OrthoDB" id="19092at2759"/>
<feature type="region of interest" description="Disordered" evidence="3">
    <location>
        <begin position="521"/>
        <end position="704"/>
    </location>
</feature>
<organism evidence="5 6">
    <name type="scientific">Dimorphilus gyrociliatus</name>
    <dbReference type="NCBI Taxonomy" id="2664684"/>
    <lineage>
        <taxon>Eukaryota</taxon>
        <taxon>Metazoa</taxon>
        <taxon>Spiralia</taxon>
        <taxon>Lophotrochozoa</taxon>
        <taxon>Annelida</taxon>
        <taxon>Polychaeta</taxon>
        <taxon>Polychaeta incertae sedis</taxon>
        <taxon>Dinophilidae</taxon>
        <taxon>Dimorphilus</taxon>
    </lineage>
</organism>
<dbReference type="InterPro" id="IPR001452">
    <property type="entry name" value="SH3_domain"/>
</dbReference>
<dbReference type="Gene3D" id="2.30.30.40">
    <property type="entry name" value="SH3 Domains"/>
    <property type="match status" value="3"/>
</dbReference>
<feature type="domain" description="SH3" evidence="4">
    <location>
        <begin position="899"/>
        <end position="958"/>
    </location>
</feature>
<dbReference type="PRINTS" id="PR00452">
    <property type="entry name" value="SH3DOMAIN"/>
</dbReference>
<evidence type="ECO:0000313" key="5">
    <source>
        <dbReference type="EMBL" id="CAD5124040.1"/>
    </source>
</evidence>
<evidence type="ECO:0000256" key="1">
    <source>
        <dbReference type="ARBA" id="ARBA00022443"/>
    </source>
</evidence>
<feature type="region of interest" description="Disordered" evidence="3">
    <location>
        <begin position="1"/>
        <end position="31"/>
    </location>
</feature>
<dbReference type="PANTHER" id="PTHR14167:SF116">
    <property type="entry name" value="CAP, ISOFORM AC"/>
    <property type="match status" value="1"/>
</dbReference>
<feature type="compositionally biased region" description="Basic and acidic residues" evidence="3">
    <location>
        <begin position="595"/>
        <end position="607"/>
    </location>
</feature>
<sequence length="1071" mass="122470">MDLDETDSTMAVGSVSDKGTFNEEEDEENELNKMYHYSNGTTLETIYHSQDRLNTKNYENDLKFIRSDFTKSLPELRISDENGESKWQPDSLAKQQAISTPSLTTNKKKMYETYGWPSASDVSKSFDSATYISYAQEILQSTHVSPEYESIRRRYQLMEKAASMEQLLLEKSDDFLEKIDEYDETPESVSLKKLEYRNELEALKKNLKEGHNLLDKKALNGFSLSSPTGRVENLKNIYENGKFTMNEIVKYPSIGIESFLKGRNFDKLALHGTNINEKQTGYDAYVQKVKDRHKKIGQLSREWIHSEEMLVSGPPQTEGYSLSPAPPEVKRTRVPTLEINADSNPLTVEQLRKYGRYHPKNRKADRTEDIPWRTSSPINVQSKVVDNIGIKGSDERNVKSSFIKPSETYDQFENRKTKHDFIDKSSSGINANANLREKSNNYRPRSSRKDSKPQTGAIAAALGKLKEAQLEVEEEFDKLIKKKPNGKNNSEEPPIPSTEPPKVKYIDTELDFEDVYKSNISYSEVESDNQSGEEFKGNKPEQRSKKSPHSAKLNPNSDQSSKHYNGRYRYSPVSGITSEPIHAEDKIGKSYIPTNDDKILIRNRYSEQRSVPGTVSNRLSPRTKEEDSSMNPALKPREGSPDRSQMKHITPMPYKSFTQSTPDLYSSERSPDNQSKTYASIKNLKTQNTSLANRSRTVSPRDRSKDFRCGFVHSEIRRVPTENEMMQQVDMIGKEWKGGIRTAGLTPKVQQPQQTIRVVKENFQYKTFPAKSGNNSVPFKQATKSTYNSDHNIRETVRVAERGTHYDTIDSHLAKNQTTSSIYSSKHDWQNVKPSVTHAKAKYNFLGQNHMELSFKRGDVIRIIQDMNHNWTEGELDGRVGVFPSNYVEKLERPQEPFPIEGEGVAKFNFQPQSSVELGLKKGEVVKLCRRVDINWWEGRNGNRVGIFPCSYVQVIVEPRYPPLSRSSVGSQTPPMHLVDTQGEFYREATGRSTLPATNESYSSSRPNDASDFKLYKSLYRYIPQNADELEMYEGDIVFVYEKCHDGWMIGESLRSRKFGTFPGNYVKPIY</sequence>
<feature type="compositionally biased region" description="Polar residues" evidence="3">
    <location>
        <begin position="521"/>
        <end position="532"/>
    </location>
</feature>
<proteinExistence type="predicted"/>
<dbReference type="FunFam" id="2.30.30.40:FF:000072">
    <property type="entry name" value="Unconventional Myosin IB"/>
    <property type="match status" value="1"/>
</dbReference>
<accession>A0A7I8W659</accession>
<evidence type="ECO:0000313" key="6">
    <source>
        <dbReference type="Proteomes" id="UP000549394"/>
    </source>
</evidence>
<gene>
    <name evidence="5" type="ORF">DGYR_LOCUS11641</name>
</gene>
<dbReference type="SUPFAM" id="SSF50044">
    <property type="entry name" value="SH3-domain"/>
    <property type="match status" value="3"/>
</dbReference>
<feature type="region of interest" description="Disordered" evidence="3">
    <location>
        <begin position="478"/>
        <end position="503"/>
    </location>
</feature>
<protein>
    <submittedName>
        <fullName evidence="5">DgyrCDS12348</fullName>
    </submittedName>
</protein>
<name>A0A7I8W659_9ANNE</name>
<feature type="compositionally biased region" description="Basic and acidic residues" evidence="3">
    <location>
        <begin position="635"/>
        <end position="645"/>
    </location>
</feature>
<dbReference type="PANTHER" id="PTHR14167">
    <property type="entry name" value="SH3 DOMAIN-CONTAINING"/>
    <property type="match status" value="1"/>
</dbReference>
<dbReference type="SMART" id="SM00326">
    <property type="entry name" value="SH3"/>
    <property type="match status" value="3"/>
</dbReference>
<dbReference type="Proteomes" id="UP000549394">
    <property type="component" value="Unassembled WGS sequence"/>
</dbReference>
<dbReference type="AlphaFoldDB" id="A0A7I8W659"/>
<comment type="caution">
    <text evidence="5">The sequence shown here is derived from an EMBL/GenBank/DDBJ whole genome shotgun (WGS) entry which is preliminary data.</text>
</comment>
<feature type="compositionally biased region" description="Basic and acidic residues" evidence="3">
    <location>
        <begin position="533"/>
        <end position="544"/>
    </location>
</feature>